<sequence length="294" mass="31867">MAEAIRDDIAACAPIRIGAVTLGVRDLDRVTRFYREVMGLEPIAQEGATLHLGVDGRILISLRHDPDALPNSPRSAGLYHIAFLLPSRDDLGAWVRHVLRLRIRLTGASDHLVSEAVYLTDPEGNGVEIYADRPSSTWTRIQQVIQMGAGPLDLGELSRSTTLDWNGMPAVGTVGHVHLQVGDIGSADSFYGKLLGFKINAAAPTVSFYSTGGYHHQLAGNTWQIAGAGIRREGTTGLAEVELLLRDSETLATVTSRLTDAGKPPQDEEGHLVISDPWNIRLRLTLADTTRVAR</sequence>
<evidence type="ECO:0000259" key="2">
    <source>
        <dbReference type="PROSITE" id="PS51819"/>
    </source>
</evidence>
<dbReference type="PANTHER" id="PTHR43279:SF1">
    <property type="entry name" value="CATECHOL-2,3-DIOXYGENASE"/>
    <property type="match status" value="1"/>
</dbReference>
<dbReference type="SUPFAM" id="SSF54593">
    <property type="entry name" value="Glyoxalase/Bleomycin resistance protein/Dihydroxybiphenyl dioxygenase"/>
    <property type="match status" value="2"/>
</dbReference>
<dbReference type="Gene3D" id="3.10.180.10">
    <property type="entry name" value="2,3-Dihydroxybiphenyl 1,2-Dioxygenase, domain 1"/>
    <property type="match status" value="2"/>
</dbReference>
<dbReference type="GO" id="GO:0046872">
    <property type="term" value="F:metal ion binding"/>
    <property type="evidence" value="ECO:0007669"/>
    <property type="project" value="UniProtKB-KW"/>
</dbReference>
<feature type="domain" description="VOC" evidence="2">
    <location>
        <begin position="16"/>
        <end position="132"/>
    </location>
</feature>
<dbReference type="GO" id="GO:0004462">
    <property type="term" value="F:lactoylglutathione lyase activity"/>
    <property type="evidence" value="ECO:0007669"/>
    <property type="project" value="InterPro"/>
</dbReference>
<dbReference type="Proteomes" id="UP000298649">
    <property type="component" value="Chromosome linear"/>
</dbReference>
<dbReference type="EMBL" id="CP039923">
    <property type="protein sequence ID" value="QCL97564.1"/>
    <property type="molecule type" value="Genomic_DNA"/>
</dbReference>
<name>A0A4D7Z3H0_AGRTU</name>
<keyword evidence="1" id="KW-0479">Metal-binding</keyword>
<dbReference type="InterPro" id="IPR037523">
    <property type="entry name" value="VOC_core"/>
</dbReference>
<dbReference type="PROSITE" id="PS00934">
    <property type="entry name" value="GLYOXALASE_I_1"/>
    <property type="match status" value="1"/>
</dbReference>
<evidence type="ECO:0000313" key="3">
    <source>
        <dbReference type="EMBL" id="QCL97564.1"/>
    </source>
</evidence>
<dbReference type="PROSITE" id="PS51819">
    <property type="entry name" value="VOC"/>
    <property type="match status" value="1"/>
</dbReference>
<gene>
    <name evidence="3" type="ORF">CFBP7129_21560</name>
</gene>
<dbReference type="AlphaFoldDB" id="A0A4D7Z3H0"/>
<dbReference type="Pfam" id="PF00903">
    <property type="entry name" value="Glyoxalase"/>
    <property type="match status" value="2"/>
</dbReference>
<organism evidence="3 4">
    <name type="scientific">Agrobacterium tumefaciens</name>
    <dbReference type="NCBI Taxonomy" id="358"/>
    <lineage>
        <taxon>Bacteria</taxon>
        <taxon>Pseudomonadati</taxon>
        <taxon>Pseudomonadota</taxon>
        <taxon>Alphaproteobacteria</taxon>
        <taxon>Hyphomicrobiales</taxon>
        <taxon>Rhizobiaceae</taxon>
        <taxon>Rhizobium/Agrobacterium group</taxon>
        <taxon>Agrobacterium</taxon>
        <taxon>Agrobacterium tumefaciens complex</taxon>
    </lineage>
</organism>
<accession>A0A4D7Z3H0</accession>
<evidence type="ECO:0000256" key="1">
    <source>
        <dbReference type="ARBA" id="ARBA00022723"/>
    </source>
</evidence>
<dbReference type="InterPro" id="IPR029068">
    <property type="entry name" value="Glyas_Bleomycin-R_OHBP_Dase"/>
</dbReference>
<protein>
    <submittedName>
        <fullName evidence="3">VOC family protein</fullName>
    </submittedName>
</protein>
<reference evidence="3 4" key="1">
    <citation type="submission" date="2019-04" db="EMBL/GenBank/DDBJ databases">
        <title>Complete genome sequence of Agrobacterium tumefaciens CFBP7129.</title>
        <authorList>
            <person name="Haryono M."/>
            <person name="Lin Y.-C."/>
            <person name="Lai E.-M."/>
            <person name="Kuo C.-H."/>
        </authorList>
    </citation>
    <scope>NUCLEOTIDE SEQUENCE [LARGE SCALE GENOMIC DNA]</scope>
    <source>
        <strain evidence="3 4">CFBP7129</strain>
    </source>
</reference>
<dbReference type="PANTHER" id="PTHR43279">
    <property type="entry name" value="CATECHOL-2,3-DIOXYGENASE"/>
    <property type="match status" value="1"/>
</dbReference>
<dbReference type="InterPro" id="IPR004360">
    <property type="entry name" value="Glyas_Fos-R_dOase_dom"/>
</dbReference>
<proteinExistence type="predicted"/>
<evidence type="ECO:0000313" key="4">
    <source>
        <dbReference type="Proteomes" id="UP000298649"/>
    </source>
</evidence>
<dbReference type="InterPro" id="IPR018146">
    <property type="entry name" value="Glyoxalase_1_CS"/>
</dbReference>